<reference evidence="8 9" key="1">
    <citation type="journal article" date="2019" name="Int. J. Syst. Evol. Microbiol.">
        <title>The Global Catalogue of Microorganisms (GCM) 10K type strain sequencing project: providing services to taxonomists for standard genome sequencing and annotation.</title>
        <authorList>
            <consortium name="The Broad Institute Genomics Platform"/>
            <consortium name="The Broad Institute Genome Sequencing Center for Infectious Disease"/>
            <person name="Wu L."/>
            <person name="Ma J."/>
        </authorList>
    </citation>
    <scope>NUCLEOTIDE SEQUENCE [LARGE SCALE GENOMIC DNA]</scope>
    <source>
        <strain evidence="8 9">JCM 14330</strain>
    </source>
</reference>
<organism evidence="8 9">
    <name type="scientific">Pigmentiphaga daeguensis</name>
    <dbReference type="NCBI Taxonomy" id="414049"/>
    <lineage>
        <taxon>Bacteria</taxon>
        <taxon>Pseudomonadati</taxon>
        <taxon>Pseudomonadota</taxon>
        <taxon>Betaproteobacteria</taxon>
        <taxon>Burkholderiales</taxon>
        <taxon>Alcaligenaceae</taxon>
        <taxon>Pigmentiphaga</taxon>
    </lineage>
</organism>
<evidence type="ECO:0000256" key="4">
    <source>
        <dbReference type="ARBA" id="ARBA00023125"/>
    </source>
</evidence>
<evidence type="ECO:0000256" key="5">
    <source>
        <dbReference type="ARBA" id="ARBA00023163"/>
    </source>
</evidence>
<dbReference type="InterPro" id="IPR011711">
    <property type="entry name" value="GntR_C"/>
</dbReference>
<keyword evidence="9" id="KW-1185">Reference proteome</keyword>
<dbReference type="InterPro" id="IPR050268">
    <property type="entry name" value="NADH-dep_flavin_reductase"/>
</dbReference>
<dbReference type="PANTHER" id="PTHR30466:SF11">
    <property type="entry name" value="FLAVIN-DEPENDENT MONOOXYGENASE, REDUCTASE SUBUNIT HSAB"/>
    <property type="match status" value="1"/>
</dbReference>
<comment type="similarity">
    <text evidence="1">Belongs to the non-flavoprotein flavin reductase family.</text>
</comment>
<evidence type="ECO:0000256" key="3">
    <source>
        <dbReference type="ARBA" id="ARBA00023015"/>
    </source>
</evidence>
<evidence type="ECO:0000256" key="1">
    <source>
        <dbReference type="ARBA" id="ARBA00008898"/>
    </source>
</evidence>
<keyword evidence="3" id="KW-0805">Transcription regulation</keyword>
<keyword evidence="2" id="KW-0560">Oxidoreductase</keyword>
<dbReference type="InterPro" id="IPR008920">
    <property type="entry name" value="TF_FadR/GntR_C"/>
</dbReference>
<comment type="caution">
    <text evidence="8">The sequence shown here is derived from an EMBL/GenBank/DDBJ whole genome shotgun (WGS) entry which is preliminary data.</text>
</comment>
<dbReference type="Pfam" id="PF07729">
    <property type="entry name" value="FCD"/>
    <property type="match status" value="1"/>
</dbReference>
<evidence type="ECO:0008006" key="10">
    <source>
        <dbReference type="Google" id="ProtNLM"/>
    </source>
</evidence>
<accession>A0ABN1B582</accession>
<dbReference type="SMART" id="SM00903">
    <property type="entry name" value="Flavin_Reduct"/>
    <property type="match status" value="1"/>
</dbReference>
<evidence type="ECO:0000313" key="8">
    <source>
        <dbReference type="EMBL" id="GAA0490526.1"/>
    </source>
</evidence>
<protein>
    <recommendedName>
        <fullName evidence="10">NADH-FMN oxidoreductase RutF, flavin reductase (DIM6/NTAB) family</fullName>
    </recommendedName>
</protein>
<dbReference type="SUPFAM" id="SSF48008">
    <property type="entry name" value="GntR ligand-binding domain-like"/>
    <property type="match status" value="1"/>
</dbReference>
<dbReference type="Gene3D" id="2.30.110.10">
    <property type="entry name" value="Electron Transport, Fmn-binding Protein, Chain A"/>
    <property type="match status" value="1"/>
</dbReference>
<dbReference type="InterPro" id="IPR012349">
    <property type="entry name" value="Split_barrel_FMN-bd"/>
</dbReference>
<dbReference type="InterPro" id="IPR002563">
    <property type="entry name" value="Flavin_Rdtase-like_dom"/>
</dbReference>
<dbReference type="EMBL" id="BAAAEN010000001">
    <property type="protein sequence ID" value="GAA0490526.1"/>
    <property type="molecule type" value="Genomic_DNA"/>
</dbReference>
<dbReference type="RefSeq" id="WP_343927028.1">
    <property type="nucleotide sequence ID" value="NZ_BAAAEN010000001.1"/>
</dbReference>
<dbReference type="PANTHER" id="PTHR30466">
    <property type="entry name" value="FLAVIN REDUCTASE"/>
    <property type="match status" value="1"/>
</dbReference>
<evidence type="ECO:0000259" key="7">
    <source>
        <dbReference type="SMART" id="SM00903"/>
    </source>
</evidence>
<dbReference type="Pfam" id="PF01613">
    <property type="entry name" value="Flavin_Reduct"/>
    <property type="match status" value="1"/>
</dbReference>
<feature type="domain" description="Flavin reductase like" evidence="7">
    <location>
        <begin position="12"/>
        <end position="154"/>
    </location>
</feature>
<proteinExistence type="inferred from homology"/>
<dbReference type="SUPFAM" id="SSF50475">
    <property type="entry name" value="FMN-binding split barrel"/>
    <property type="match status" value="1"/>
</dbReference>
<dbReference type="Proteomes" id="UP001501706">
    <property type="component" value="Unassembled WGS sequence"/>
</dbReference>
<dbReference type="SMART" id="SM00895">
    <property type="entry name" value="FCD"/>
    <property type="match status" value="1"/>
</dbReference>
<gene>
    <name evidence="8" type="ORF">GCM10009097_02570</name>
</gene>
<dbReference type="Gene3D" id="1.20.120.530">
    <property type="entry name" value="GntR ligand-binding domain-like"/>
    <property type="match status" value="1"/>
</dbReference>
<evidence type="ECO:0000313" key="9">
    <source>
        <dbReference type="Proteomes" id="UP001501706"/>
    </source>
</evidence>
<evidence type="ECO:0000256" key="2">
    <source>
        <dbReference type="ARBA" id="ARBA00023002"/>
    </source>
</evidence>
<keyword evidence="5" id="KW-0804">Transcription</keyword>
<sequence>MSLDLARYRKALGAFPTGVAVITTNDPSGQPTGLTCNSFSSVSLEPPLVLWSLRTQSRLLPTFRAAKQFAINVLRHDQHDISANFARSDDKPLGDLDIVTGELPTVRDCVARFKCRTVSEYLEGDHVIFIGQVVEFDYLDEFEALVFYRGTYKAIAESIDRRAFSAKDIDEARRHIYTLLAELASERAGEADLQALERGVDEIAGLEREGKMKERAYQALEFFHLIAQAAHSPVLSTMVKTIEDISKDVVTEGARHMKWEEMRHPVLQKVRADIVHAIKAADKPRVSQKMHEYFRHSPMLLWQDRKFTAP</sequence>
<evidence type="ECO:0000259" key="6">
    <source>
        <dbReference type="SMART" id="SM00895"/>
    </source>
</evidence>
<keyword evidence="4" id="KW-0238">DNA-binding</keyword>
<name>A0ABN1B582_9BURK</name>
<feature type="domain" description="GntR C-terminal" evidence="6">
    <location>
        <begin position="168"/>
        <end position="296"/>
    </location>
</feature>